<gene>
    <name evidence="2" type="primary">VDAC2_1</name>
    <name evidence="2" type="ORF">Zm00014a_011094</name>
</gene>
<dbReference type="ExpressionAtlas" id="A0A3L6DRN5">
    <property type="expression patterns" value="baseline and differential"/>
</dbReference>
<dbReference type="InterPro" id="IPR001925">
    <property type="entry name" value="Porin_Euk"/>
</dbReference>
<reference evidence="2" key="1">
    <citation type="journal article" date="2018" name="Nat. Genet.">
        <title>Extensive intraspecific gene order and gene structural variations between Mo17 and other maize genomes.</title>
        <authorList>
            <person name="Sun S."/>
            <person name="Zhou Y."/>
            <person name="Chen J."/>
            <person name="Shi J."/>
            <person name="Zhao H."/>
            <person name="Zhao H."/>
            <person name="Song W."/>
            <person name="Zhang M."/>
            <person name="Cui Y."/>
            <person name="Dong X."/>
            <person name="Liu H."/>
            <person name="Ma X."/>
            <person name="Jiao Y."/>
            <person name="Wang B."/>
            <person name="Wei X."/>
            <person name="Stein J.C."/>
            <person name="Glaubitz J.C."/>
            <person name="Lu F."/>
            <person name="Yu G."/>
            <person name="Liang C."/>
            <person name="Fengler K."/>
            <person name="Li B."/>
            <person name="Rafalski A."/>
            <person name="Schnable P.S."/>
            <person name="Ware D.H."/>
            <person name="Buckler E.S."/>
            <person name="Lai J."/>
        </authorList>
    </citation>
    <scope>NUCLEOTIDE SEQUENCE [LARGE SCALE GENOMIC DNA]</scope>
    <source>
        <tissue evidence="2">Seedling</tissue>
    </source>
</reference>
<dbReference type="GO" id="GO:0008308">
    <property type="term" value="F:voltage-gated monoatomic anion channel activity"/>
    <property type="evidence" value="ECO:0007669"/>
    <property type="project" value="InterPro"/>
</dbReference>
<sequence>MAAAGPGLYSDIGKKARGLLYKDYHTDRKFTLTTYAANGAFKARVTMDMKHCVVRAMIAGSMGDGDGAPVHVQDKTESAITAASTRKDEAIFNKIQGQLKHNNVTVDVKATSESKVTATITVHELATPGLKAFLCIPFPYKKSAKAELQYLHHHAGVAASVGLNANPVVKLSGVFGTKTVAVGADAAFDTSSGNLTKYNAGLSYSTSDFVAAATLNNKGDKITASYYHSVSPTTAVGGELSHSFSTNGNTITFGTQHALDRLTTVKARFNNCGMASALIQHKWRPKSLVTISMEVDTKAIEKSSKIGLSLVLKP</sequence>
<dbReference type="PANTHER" id="PTHR11743">
    <property type="entry name" value="VOLTAGE-DEPENDENT ANION-SELECTIVE CHANNEL"/>
    <property type="match status" value="1"/>
</dbReference>
<accession>A0A3L6DRN5</accession>
<dbReference type="InterPro" id="IPR027246">
    <property type="entry name" value="Porin_Euk/Tom40"/>
</dbReference>
<dbReference type="EMBL" id="NCVQ01000009">
    <property type="protein sequence ID" value="PWZ11346.1"/>
    <property type="molecule type" value="Genomic_DNA"/>
</dbReference>
<dbReference type="AlphaFoldDB" id="A0A3L6DRN5"/>
<comment type="similarity">
    <text evidence="1">Belongs to the eukaryotic mitochondrial porin (TC 1.B.8.1) family.</text>
</comment>
<evidence type="ECO:0000313" key="2">
    <source>
        <dbReference type="EMBL" id="PWZ11346.1"/>
    </source>
</evidence>
<dbReference type="Proteomes" id="UP000251960">
    <property type="component" value="Chromosome 8"/>
</dbReference>
<dbReference type="CDD" id="cd07306">
    <property type="entry name" value="Porin3_VDAC"/>
    <property type="match status" value="1"/>
</dbReference>
<comment type="caution">
    <text evidence="2">The sequence shown here is derived from an EMBL/GenBank/DDBJ whole genome shotgun (WGS) entry which is preliminary data.</text>
</comment>
<dbReference type="Gene3D" id="2.40.160.10">
    <property type="entry name" value="Porin"/>
    <property type="match status" value="1"/>
</dbReference>
<dbReference type="InterPro" id="IPR023614">
    <property type="entry name" value="Porin_dom_sf"/>
</dbReference>
<name>A0A3L6DRN5_MAIZE</name>
<proteinExistence type="inferred from homology"/>
<evidence type="ECO:0000256" key="1">
    <source>
        <dbReference type="ARBA" id="ARBA00009624"/>
    </source>
</evidence>
<organism evidence="2">
    <name type="scientific">Zea mays</name>
    <name type="common">Maize</name>
    <dbReference type="NCBI Taxonomy" id="4577"/>
    <lineage>
        <taxon>Eukaryota</taxon>
        <taxon>Viridiplantae</taxon>
        <taxon>Streptophyta</taxon>
        <taxon>Embryophyta</taxon>
        <taxon>Tracheophyta</taxon>
        <taxon>Spermatophyta</taxon>
        <taxon>Magnoliopsida</taxon>
        <taxon>Liliopsida</taxon>
        <taxon>Poales</taxon>
        <taxon>Poaceae</taxon>
        <taxon>PACMAD clade</taxon>
        <taxon>Panicoideae</taxon>
        <taxon>Andropogonodae</taxon>
        <taxon>Andropogoneae</taxon>
        <taxon>Tripsacinae</taxon>
        <taxon>Zea</taxon>
    </lineage>
</organism>
<dbReference type="PANTHER" id="PTHR11743:SF34">
    <property type="entry name" value="MITOCHONDRIAL OUTER MEMBRANE PROTEIN PORIN 2"/>
    <property type="match status" value="1"/>
</dbReference>
<dbReference type="GO" id="GO:0005741">
    <property type="term" value="C:mitochondrial outer membrane"/>
    <property type="evidence" value="ECO:0007669"/>
    <property type="project" value="InterPro"/>
</dbReference>
<protein>
    <submittedName>
        <fullName evidence="2">Mitochondrial outer membrane protein porin 2</fullName>
    </submittedName>
</protein>
<dbReference type="Pfam" id="PF01459">
    <property type="entry name" value="Porin_3"/>
    <property type="match status" value="2"/>
</dbReference>